<protein>
    <submittedName>
        <fullName evidence="1">Uncharacterized protein</fullName>
    </submittedName>
</protein>
<dbReference type="EMBL" id="MF994813">
    <property type="protein sequence ID" value="AVI07402.1"/>
    <property type="molecule type" value="Genomic_DNA"/>
</dbReference>
<accession>A0A2L2Q8N6</accession>
<dbReference type="EMBL" id="MF994818">
    <property type="protein sequence ID" value="AVI08021.1"/>
    <property type="molecule type" value="Genomic_DNA"/>
</dbReference>
<evidence type="ECO:0000313" key="5">
    <source>
        <dbReference type="EMBL" id="AVI08021.1"/>
    </source>
</evidence>
<dbReference type="EMBL" id="MF994820">
    <property type="protein sequence ID" value="AVI08269.1"/>
    <property type="molecule type" value="Genomic_DNA"/>
</dbReference>
<name>A0A2L2Q8N6_9BETA</name>
<evidence type="ECO:0000313" key="7">
    <source>
        <dbReference type="EMBL" id="AVI08269.1"/>
    </source>
</evidence>
<sequence length="55" mass="6526">MKLLGLKYFKNVYLPLLIFHLNNGGCYHIRNIFKLLYLKCSISYNVPQQQRALSH</sequence>
<evidence type="ECO:0000313" key="6">
    <source>
        <dbReference type="EMBL" id="AVI08147.1"/>
    </source>
</evidence>
<evidence type="ECO:0000313" key="8">
    <source>
        <dbReference type="EMBL" id="AVI08519.1"/>
    </source>
</evidence>
<dbReference type="EMBL" id="MF994815">
    <property type="protein sequence ID" value="AVI07650.1"/>
    <property type="molecule type" value="Genomic_DNA"/>
</dbReference>
<dbReference type="EMBL" id="MF994817">
    <property type="protein sequence ID" value="AVI07892.1"/>
    <property type="molecule type" value="Genomic_DNA"/>
</dbReference>
<evidence type="ECO:0000313" key="1">
    <source>
        <dbReference type="EMBL" id="AVI07402.1"/>
    </source>
</evidence>
<evidence type="ECO:0000313" key="3">
    <source>
        <dbReference type="EMBL" id="AVI07771.1"/>
    </source>
</evidence>
<dbReference type="EMBL" id="MF994819">
    <property type="protein sequence ID" value="AVI08147.1"/>
    <property type="molecule type" value="Genomic_DNA"/>
</dbReference>
<organism evidence="1">
    <name type="scientific">Human betaherpesvirus 6A</name>
    <dbReference type="NCBI Taxonomy" id="32603"/>
    <lineage>
        <taxon>Viruses</taxon>
        <taxon>Duplodnaviria</taxon>
        <taxon>Heunggongvirae</taxon>
        <taxon>Peploviricota</taxon>
        <taxon>Herviviricetes</taxon>
        <taxon>Herpesvirales</taxon>
        <taxon>Orthoherpesviridae</taxon>
        <taxon>Betaherpesvirinae</taxon>
        <taxon>Roseolovirus</taxon>
        <taxon>Roseolovirus humanbeta6a</taxon>
    </lineage>
</organism>
<dbReference type="EMBL" id="MF994816">
    <property type="protein sequence ID" value="AVI07771.1"/>
    <property type="molecule type" value="Genomic_DNA"/>
</dbReference>
<proteinExistence type="predicted"/>
<evidence type="ECO:0000313" key="2">
    <source>
        <dbReference type="EMBL" id="AVI07650.1"/>
    </source>
</evidence>
<dbReference type="EMBL" id="MF994822">
    <property type="protein sequence ID" value="AVI08519.1"/>
    <property type="molecule type" value="Genomic_DNA"/>
</dbReference>
<evidence type="ECO:0000313" key="4">
    <source>
        <dbReference type="EMBL" id="AVI07892.1"/>
    </source>
</evidence>
<reference evidence="1" key="1">
    <citation type="journal article" date="2018" name="J. Virol.">
        <title>Copy number heterogeneity, large origin tandem repeats, and interspecies recombination in HHV-6A and HHV-6B reference strains.</title>
        <authorList>
            <person name="Greninger A.L."/>
            <person name="Roychoudhury P."/>
            <person name="Makhsous N."/>
            <person name="Hanson D."/>
            <person name="Chase J."/>
            <person name="Krueger G."/>
            <person name="Xie H."/>
            <person name="Huang M.-L."/>
            <person name="Saunders L."/>
            <person name="Ablashi D."/>
            <person name="Koelle D.M."/>
            <person name="Cook L."/>
            <person name="Jerome K.R."/>
        </authorList>
    </citation>
    <scope>NUCLEOTIDE SEQUENCE</scope>
    <source>
        <strain evidence="1">ABI-HHV6A</strain>
        <strain evidence="2">CO1</strain>
        <strain evidence="3">CO2</strain>
        <strain evidence="4">CO3</strain>
        <strain evidence="5">CO4</strain>
        <strain evidence="6">CO7</strain>
        <strain evidence="7">DA</strain>
        <strain evidence="8">GS</strain>
    </source>
</reference>